<dbReference type="EMBL" id="JANJYJ010000491">
    <property type="protein sequence ID" value="KAK3175394.1"/>
    <property type="molecule type" value="Genomic_DNA"/>
</dbReference>
<keyword evidence="2" id="KW-0813">Transport</keyword>
<dbReference type="InterPro" id="IPR000528">
    <property type="entry name" value="Plant_nsLTP"/>
</dbReference>
<name>A0AAE0DQ44_9ROSI</name>
<dbReference type="GO" id="GO:0008289">
    <property type="term" value="F:lipid binding"/>
    <property type="evidence" value="ECO:0007669"/>
    <property type="project" value="UniProtKB-KW"/>
</dbReference>
<reference evidence="4" key="1">
    <citation type="journal article" date="2023" name="Plant J.">
        <title>Genome sequences and population genomics provide insights into the demographic history, inbreeding, and mutation load of two 'living fossil' tree species of Dipteronia.</title>
        <authorList>
            <person name="Feng Y."/>
            <person name="Comes H.P."/>
            <person name="Chen J."/>
            <person name="Zhu S."/>
            <person name="Lu R."/>
            <person name="Zhang X."/>
            <person name="Li P."/>
            <person name="Qiu J."/>
            <person name="Olsen K.M."/>
            <person name="Qiu Y."/>
        </authorList>
    </citation>
    <scope>NUCLEOTIDE SEQUENCE</scope>
    <source>
        <strain evidence="4">NBL</strain>
    </source>
</reference>
<dbReference type="CDD" id="cd01960">
    <property type="entry name" value="nsLTP1"/>
    <property type="match status" value="1"/>
</dbReference>
<accession>A0AAE0DQ44</accession>
<gene>
    <name evidence="4" type="ORF">Dsin_032521</name>
</gene>
<dbReference type="Pfam" id="PF00234">
    <property type="entry name" value="Tryp_alpha_amyl"/>
    <property type="match status" value="1"/>
</dbReference>
<proteinExistence type="inferred from homology"/>
<protein>
    <recommendedName>
        <fullName evidence="2">Non-specific lipid-transfer protein</fullName>
    </recommendedName>
</protein>
<dbReference type="PANTHER" id="PTHR33076">
    <property type="entry name" value="NON-SPECIFIC LIPID-TRANSFER PROTEIN 2-RELATED"/>
    <property type="match status" value="1"/>
</dbReference>
<dbReference type="GO" id="GO:0006869">
    <property type="term" value="P:lipid transport"/>
    <property type="evidence" value="ECO:0007669"/>
    <property type="project" value="InterPro"/>
</dbReference>
<comment type="function">
    <text evidence="2">Plant non-specific lipid-transfer proteins transfer phospholipids as well as galactolipids across membranes. May play a role in wax or cutin deposition in the cell walls of expanding epidermal cells and certain secretory tissues.</text>
</comment>
<feature type="domain" description="Bifunctional inhibitor/plant lipid transfer protein/seed storage helical" evidence="3">
    <location>
        <begin position="44"/>
        <end position="128"/>
    </location>
</feature>
<dbReference type="Gene3D" id="1.10.110.10">
    <property type="entry name" value="Plant lipid-transfer and hydrophobic proteins"/>
    <property type="match status" value="1"/>
</dbReference>
<dbReference type="PRINTS" id="PR00382">
    <property type="entry name" value="LIPIDTRNSFER"/>
</dbReference>
<comment type="caution">
    <text evidence="4">The sequence shown here is derived from an EMBL/GenBank/DDBJ whole genome shotgun (WGS) entry which is preliminary data.</text>
</comment>
<dbReference type="SUPFAM" id="SSF47699">
    <property type="entry name" value="Bifunctional inhibitor/lipid-transfer protein/seed storage 2S albumin"/>
    <property type="match status" value="1"/>
</dbReference>
<keyword evidence="5" id="KW-1185">Reference proteome</keyword>
<sequence>MVRTKEQKPTKYIIMKRSQVLKLASMAVLVVSMFLVPAHATLTCEQVTLWLTPCISYGVMGGIVAPGCCSGLKALDDAIKTNEDVRTACYCIKDRAAKIPGLNYDRANELPGICGTTDPIKLSPSLDCSNNATFDQ</sequence>
<keyword evidence="2" id="KW-0446">Lipid-binding</keyword>
<evidence type="ECO:0000313" key="4">
    <source>
        <dbReference type="EMBL" id="KAK3175394.1"/>
    </source>
</evidence>
<dbReference type="SMART" id="SM00499">
    <property type="entry name" value="AAI"/>
    <property type="match status" value="1"/>
</dbReference>
<dbReference type="Proteomes" id="UP001281410">
    <property type="component" value="Unassembled WGS sequence"/>
</dbReference>
<dbReference type="InterPro" id="IPR016140">
    <property type="entry name" value="Bifunc_inhib/LTP/seed_store"/>
</dbReference>
<organism evidence="4 5">
    <name type="scientific">Dipteronia sinensis</name>
    <dbReference type="NCBI Taxonomy" id="43782"/>
    <lineage>
        <taxon>Eukaryota</taxon>
        <taxon>Viridiplantae</taxon>
        <taxon>Streptophyta</taxon>
        <taxon>Embryophyta</taxon>
        <taxon>Tracheophyta</taxon>
        <taxon>Spermatophyta</taxon>
        <taxon>Magnoliopsida</taxon>
        <taxon>eudicotyledons</taxon>
        <taxon>Gunneridae</taxon>
        <taxon>Pentapetalae</taxon>
        <taxon>rosids</taxon>
        <taxon>malvids</taxon>
        <taxon>Sapindales</taxon>
        <taxon>Sapindaceae</taxon>
        <taxon>Hippocastanoideae</taxon>
        <taxon>Acereae</taxon>
        <taxon>Dipteronia</taxon>
    </lineage>
</organism>
<evidence type="ECO:0000256" key="1">
    <source>
        <dbReference type="ARBA" id="ARBA00009748"/>
    </source>
</evidence>
<evidence type="ECO:0000259" key="3">
    <source>
        <dbReference type="SMART" id="SM00499"/>
    </source>
</evidence>
<evidence type="ECO:0000313" key="5">
    <source>
        <dbReference type="Proteomes" id="UP001281410"/>
    </source>
</evidence>
<comment type="similarity">
    <text evidence="1 2">Belongs to the plant LTP family.</text>
</comment>
<evidence type="ECO:0000256" key="2">
    <source>
        <dbReference type="RuleBase" id="RU000628"/>
    </source>
</evidence>
<dbReference type="AlphaFoldDB" id="A0AAE0DQ44"/>
<dbReference type="InterPro" id="IPR036312">
    <property type="entry name" value="Bifun_inhib/LTP/seed_sf"/>
</dbReference>